<reference evidence="6 7" key="1">
    <citation type="submission" date="2019-02" db="EMBL/GenBank/DDBJ databases">
        <title>Complete Genome Sequence and Methylome Analysis of free living Spirochaetas.</title>
        <authorList>
            <person name="Fomenkov A."/>
            <person name="Dubinina G."/>
            <person name="Leshcheva N."/>
            <person name="Mikheeva N."/>
            <person name="Grabovich M."/>
            <person name="Vincze T."/>
            <person name="Roberts R.J."/>
        </authorList>
    </citation>
    <scope>NUCLEOTIDE SEQUENCE [LARGE SCALE GENOMIC DNA]</scope>
    <source>
        <strain evidence="6 7">K2</strain>
    </source>
</reference>
<evidence type="ECO:0000259" key="3">
    <source>
        <dbReference type="Pfam" id="PF03065"/>
    </source>
</evidence>
<feature type="domain" description="Alpha-amylase/4-alpha-glucanotransferase C-terminal" evidence="5">
    <location>
        <begin position="391"/>
        <end position="437"/>
    </location>
</feature>
<dbReference type="InterPro" id="IPR015178">
    <property type="entry name" value="A-amylase/a-glucTrfase_central"/>
</dbReference>
<dbReference type="Gene3D" id="3.20.110.20">
    <property type="match status" value="1"/>
</dbReference>
<dbReference type="OrthoDB" id="8476at2"/>
<dbReference type="GO" id="GO:0030246">
    <property type="term" value="F:carbohydrate binding"/>
    <property type="evidence" value="ECO:0007669"/>
    <property type="project" value="InterPro"/>
</dbReference>
<dbReference type="KEGG" id="ock:EXM22_08235"/>
<sequence>MKKIKLVFGTHSTQALDLPEHFYEDVYQKAYKPFLTSVYNFPDLALSLHYSGPILSWLERRHPEFITVLREMVERKQVELLGGGYYEPILPFIPTSDRVGQIEMMTTYLRKNFGRRSRGFWLARQIWDNQMAHTLKSCGMEYTFLDDTRFRGAGIPESRMYHPVLTEEQGKSIQIFPICKRIQDMMFHQKPDVIMDELCKLAVDSSRDAVVSLILPGEKLNHEKGLEYVPCDTHWLEEFFNTLSNYKDKIESILPGRFVRDPAPLDKRYFSTSSFQELMEWKKDIYSPTPDEQAGNCNYRHFLTVYPESNLLYSKMMYAQILSNQVRGDKYRKRSSKEELWKGQNHSPFWHGPSKGIYNIQLRHNAYRFLIEAEKTTREKGIFIPALTQMDFDMDGLNEYLYQGHILNAYCHLKGGALIELDYMPSSWNYLNTLSRHRDSVVSGRKKDTYLRKAFHDHFLEKTDISSFKDGTYKEEGDFLGGYYDVQTHNREKHLLVLHRNGRIDRNGTKHPLRIRKQYDFKRNSVELQYEITNTGYEKVSYNFSSELNLSLPAPTTCESKFFYINGQDDFLEIEDQVAELENLKILQVQDIMNNTSIQLEYSIQPGLFWCLPLEVPYNGHSDDDLLYQGTTLMPHWDITLFPGESWTVDISLKVGKSRGKAFA</sequence>
<comment type="similarity">
    <text evidence="1">Belongs to the glycosyl hydrolase 57 family.</text>
</comment>
<evidence type="ECO:0000256" key="2">
    <source>
        <dbReference type="ARBA" id="ARBA00023277"/>
    </source>
</evidence>
<dbReference type="PANTHER" id="PTHR36306">
    <property type="entry name" value="ALPHA-AMYLASE-RELATED-RELATED"/>
    <property type="match status" value="1"/>
</dbReference>
<organism evidence="6 7">
    <name type="scientific">Oceanispirochaeta crateris</name>
    <dbReference type="NCBI Taxonomy" id="2518645"/>
    <lineage>
        <taxon>Bacteria</taxon>
        <taxon>Pseudomonadati</taxon>
        <taxon>Spirochaetota</taxon>
        <taxon>Spirochaetia</taxon>
        <taxon>Spirochaetales</taxon>
        <taxon>Spirochaetaceae</taxon>
        <taxon>Oceanispirochaeta</taxon>
    </lineage>
</organism>
<dbReference type="Proteomes" id="UP000324209">
    <property type="component" value="Chromosome"/>
</dbReference>
<protein>
    <submittedName>
        <fullName evidence="6">DUF1926 domain-containing protein</fullName>
    </submittedName>
</protein>
<dbReference type="Gene3D" id="2.70.98.10">
    <property type="match status" value="1"/>
</dbReference>
<feature type="domain" description="Glycoside hydrolase family 57 N-terminal" evidence="3">
    <location>
        <begin position="19"/>
        <end position="260"/>
    </location>
</feature>
<evidence type="ECO:0000259" key="5">
    <source>
        <dbReference type="Pfam" id="PF09095"/>
    </source>
</evidence>
<dbReference type="PANTHER" id="PTHR36306:SF1">
    <property type="entry name" value="ALPHA-AMYLASE-RELATED"/>
    <property type="match status" value="1"/>
</dbReference>
<feature type="domain" description="Alpha-amylase/4-alpha-glucanotransferase C-terminal" evidence="5">
    <location>
        <begin position="447"/>
        <end position="650"/>
    </location>
</feature>
<evidence type="ECO:0000313" key="6">
    <source>
        <dbReference type="EMBL" id="QEN07972.1"/>
    </source>
</evidence>
<dbReference type="InterPro" id="IPR004300">
    <property type="entry name" value="Glyco_hydro_57_N"/>
</dbReference>
<dbReference type="EMBL" id="CP036150">
    <property type="protein sequence ID" value="QEN07972.1"/>
    <property type="molecule type" value="Genomic_DNA"/>
</dbReference>
<dbReference type="GO" id="GO:0005975">
    <property type="term" value="P:carbohydrate metabolic process"/>
    <property type="evidence" value="ECO:0007669"/>
    <property type="project" value="InterPro"/>
</dbReference>
<dbReference type="InterPro" id="IPR011013">
    <property type="entry name" value="Gal_mutarotase_sf_dom"/>
</dbReference>
<dbReference type="Pfam" id="PF09095">
    <property type="entry name" value="AmyA-gluTrfs_C"/>
    <property type="match status" value="2"/>
</dbReference>
<dbReference type="InterPro" id="IPR052046">
    <property type="entry name" value="GH57_Enzymes"/>
</dbReference>
<name>A0A5C1QP60_9SPIO</name>
<dbReference type="AlphaFoldDB" id="A0A5C1QP60"/>
<proteinExistence type="inferred from homology"/>
<dbReference type="Pfam" id="PF03065">
    <property type="entry name" value="Glyco_hydro_57"/>
    <property type="match status" value="1"/>
</dbReference>
<dbReference type="Pfam" id="PF09094">
    <property type="entry name" value="AmyA-A_glucT_m"/>
    <property type="match status" value="1"/>
</dbReference>
<accession>A0A5C1QP60</accession>
<dbReference type="InterPro" id="IPR014718">
    <property type="entry name" value="GH-type_carb-bd"/>
</dbReference>
<evidence type="ECO:0000259" key="4">
    <source>
        <dbReference type="Pfam" id="PF09094"/>
    </source>
</evidence>
<feature type="domain" description="Alpha-amylase/4-alpha-glucanotransferase central" evidence="4">
    <location>
        <begin position="299"/>
        <end position="375"/>
    </location>
</feature>
<keyword evidence="7" id="KW-1185">Reference proteome</keyword>
<dbReference type="SUPFAM" id="SSF88713">
    <property type="entry name" value="Glycoside hydrolase/deacetylase"/>
    <property type="match status" value="1"/>
</dbReference>
<dbReference type="SUPFAM" id="SSF74650">
    <property type="entry name" value="Galactose mutarotase-like"/>
    <property type="match status" value="1"/>
</dbReference>
<dbReference type="SUPFAM" id="SSF88688">
    <property type="entry name" value="Families 57/38 glycoside transferase middle domain"/>
    <property type="match status" value="1"/>
</dbReference>
<dbReference type="GO" id="GO:0003824">
    <property type="term" value="F:catalytic activity"/>
    <property type="evidence" value="ECO:0007669"/>
    <property type="project" value="InterPro"/>
</dbReference>
<dbReference type="InterPro" id="IPR011330">
    <property type="entry name" value="Glyco_hydro/deAcase_b/a-brl"/>
</dbReference>
<dbReference type="InterPro" id="IPR028995">
    <property type="entry name" value="Glyco_hydro_57/38_cen_sf"/>
</dbReference>
<dbReference type="InterPro" id="IPR015179">
    <property type="entry name" value="A-amylase/a-glucTrfase_C"/>
</dbReference>
<gene>
    <name evidence="6" type="ORF">EXM22_08235</name>
</gene>
<evidence type="ECO:0000313" key="7">
    <source>
        <dbReference type="Proteomes" id="UP000324209"/>
    </source>
</evidence>
<evidence type="ECO:0000256" key="1">
    <source>
        <dbReference type="ARBA" id="ARBA00006821"/>
    </source>
</evidence>
<keyword evidence="2" id="KW-0119">Carbohydrate metabolism</keyword>
<dbReference type="RefSeq" id="WP_149486052.1">
    <property type="nucleotide sequence ID" value="NZ_CP036150.1"/>
</dbReference>